<gene>
    <name evidence="1" type="ordered locus">CA_C2515</name>
</gene>
<dbReference type="PIR" id="B97210">
    <property type="entry name" value="B97210"/>
</dbReference>
<dbReference type="OrthoDB" id="2041058at2"/>
<dbReference type="eggNOG" id="ENOG502ZBHK">
    <property type="taxonomic scope" value="Bacteria"/>
</dbReference>
<dbReference type="AlphaFoldDB" id="Q97G54"/>
<dbReference type="HOGENOM" id="CLU_1259591_0_0_9"/>
<organism evidence="1 2">
    <name type="scientific">Clostridium acetobutylicum (strain ATCC 824 / DSM 792 / JCM 1419 / IAM 19013 / LMG 5710 / NBRC 13948 / NRRL B-527 / VKM B-1787 / 2291 / W)</name>
    <dbReference type="NCBI Taxonomy" id="272562"/>
    <lineage>
        <taxon>Bacteria</taxon>
        <taxon>Bacillati</taxon>
        <taxon>Bacillota</taxon>
        <taxon>Clostridia</taxon>
        <taxon>Eubacteriales</taxon>
        <taxon>Clostridiaceae</taxon>
        <taxon>Clostridium</taxon>
    </lineage>
</organism>
<dbReference type="EMBL" id="AE001437">
    <property type="protein sequence ID" value="AAK80469.1"/>
    <property type="molecule type" value="Genomic_DNA"/>
</dbReference>
<evidence type="ECO:0000313" key="2">
    <source>
        <dbReference type="Proteomes" id="UP000000814"/>
    </source>
</evidence>
<keyword evidence="2" id="KW-1185">Reference proteome</keyword>
<name>Q97G54_CLOAB</name>
<protein>
    <submittedName>
        <fullName evidence="1">Uncharacterized protein</fullName>
    </submittedName>
</protein>
<sequence length="222" mass="26367">MPNMEKYNLINEINSIMPNYDVKNKDISLDVYVSPKQEVCIIGRLDSNYICWCSITNLQKKETTIEILNCLLKYDKKFISNESVLGNLYKEVMSWHKLSIKRVEHKDGPRYYSPVNNCFCGGEEYNNGEFLFNEISTFYSLELSKCNYRLIDNSYTKILNEYKNILTKDTDSYYYWKMKPLISILQSESYIKLCRDEKIRNLYLACVQECSNLYNRYMTAVR</sequence>
<proteinExistence type="predicted"/>
<dbReference type="KEGG" id="cac:CA_C2515"/>
<accession>Q97G54</accession>
<dbReference type="STRING" id="272562.CA_C2515"/>
<reference evidence="1 2" key="1">
    <citation type="journal article" date="2001" name="J. Bacteriol.">
        <title>Genome sequence and comparative analysis of the solvent-producing bacterium Clostridium acetobutylicum.</title>
        <authorList>
            <person name="Nolling J."/>
            <person name="Breton G."/>
            <person name="Omelchenko M.V."/>
            <person name="Makarova K.S."/>
            <person name="Zeng Q."/>
            <person name="Gibson R."/>
            <person name="Lee H.M."/>
            <person name="Dubois J."/>
            <person name="Qiu D."/>
            <person name="Hitti J."/>
            <person name="Wolf Y.I."/>
            <person name="Tatusov R.L."/>
            <person name="Sabathe F."/>
            <person name="Doucette-Stamm L."/>
            <person name="Soucaille P."/>
            <person name="Daly M.J."/>
            <person name="Bennett G.N."/>
            <person name="Koonin E.V."/>
            <person name="Smith D.R."/>
        </authorList>
    </citation>
    <scope>NUCLEOTIDE SEQUENCE [LARGE SCALE GENOMIC DNA]</scope>
    <source>
        <strain evidence="2">ATCC 824 / DSM 792 / JCM 1419 / LMG 5710 / VKM B-1787</strain>
    </source>
</reference>
<dbReference type="PATRIC" id="fig|272562.8.peg.2710"/>
<evidence type="ECO:0000313" key="1">
    <source>
        <dbReference type="EMBL" id="AAK80469.1"/>
    </source>
</evidence>
<dbReference type="Proteomes" id="UP000000814">
    <property type="component" value="Chromosome"/>
</dbReference>